<dbReference type="SUPFAM" id="SSF54695">
    <property type="entry name" value="POZ domain"/>
    <property type="match status" value="1"/>
</dbReference>
<sequence length="242" mass="27115">MVAAHSVTRNAKNSFGTGNETSSWGWSPFINWNEMIDDYLIGDTITIEATVRITDMTGFSKKVLKSFDESNEEFSDVVVAVGNEKFYVLKVYLASHSTYFKTLFLGKFVEADKSEVTLQDIDPTDFQCLMEVIHGESAIDDSTIDGVLQLAQMFDVSLAIRKSEEFLVEKSKKSMRDLLKLAKQFQLENLKTVCLSKINTLDEIEASMAHNPAEMDPSVLAELLKKSTALVRMNEVLFASLP</sequence>
<dbReference type="FunCoup" id="O16566">
    <property type="interactions" value="18"/>
</dbReference>
<evidence type="ECO:0000313" key="5">
    <source>
        <dbReference type="WormBase" id="B0047.3"/>
    </source>
</evidence>
<dbReference type="STRING" id="6239.B0047.3.1"/>
<dbReference type="GeneID" id="181826"/>
<evidence type="ECO:0000313" key="4">
    <source>
        <dbReference type="Proteomes" id="UP000001940"/>
    </source>
</evidence>
<dbReference type="PROSITE" id="PS50097">
    <property type="entry name" value="BTB"/>
    <property type="match status" value="1"/>
</dbReference>
<dbReference type="Gene3D" id="3.30.710.10">
    <property type="entry name" value="Potassium Channel Kv1.1, Chain A"/>
    <property type="match status" value="1"/>
</dbReference>
<dbReference type="EMBL" id="BX284602">
    <property type="protein sequence ID" value="CCD61269.1"/>
    <property type="molecule type" value="Genomic_DNA"/>
</dbReference>
<dbReference type="InterPro" id="IPR008974">
    <property type="entry name" value="TRAF-like"/>
</dbReference>
<evidence type="ECO:0000259" key="1">
    <source>
        <dbReference type="PROSITE" id="PS50097"/>
    </source>
</evidence>
<dbReference type="Proteomes" id="UP000001940">
    <property type="component" value="Chromosome II"/>
</dbReference>
<dbReference type="PaxDb" id="6239-B0047.3"/>
<organism evidence="3 4">
    <name type="scientific">Caenorhabditis elegans</name>
    <dbReference type="NCBI Taxonomy" id="6239"/>
    <lineage>
        <taxon>Eukaryota</taxon>
        <taxon>Metazoa</taxon>
        <taxon>Ecdysozoa</taxon>
        <taxon>Nematoda</taxon>
        <taxon>Chromadorea</taxon>
        <taxon>Rhabditida</taxon>
        <taxon>Rhabditina</taxon>
        <taxon>Rhabditomorpha</taxon>
        <taxon>Rhabditoidea</taxon>
        <taxon>Rhabditidae</taxon>
        <taxon>Peloderinae</taxon>
        <taxon>Caenorhabditis</taxon>
    </lineage>
</organism>
<dbReference type="RefSeq" id="NP_494163.1">
    <property type="nucleotide sequence ID" value="NM_061762.4"/>
</dbReference>
<dbReference type="Pfam" id="PF00917">
    <property type="entry name" value="MATH"/>
    <property type="match status" value="1"/>
</dbReference>
<dbReference type="PANTHER" id="PTHR22743:SF165">
    <property type="entry name" value="BTB AND MATH DOMAIN CONTAINING-RELATED"/>
    <property type="match status" value="1"/>
</dbReference>
<gene>
    <name evidence="3 5" type="primary">bath-24</name>
    <name evidence="5" type="ORF">B0047.3</name>
    <name evidence="3" type="ORF">CELE_B0047.3</name>
</gene>
<dbReference type="HOGENOM" id="CLU_051249_2_0_1"/>
<protein>
    <submittedName>
        <fullName evidence="3">BTB domain-containing protein</fullName>
    </submittedName>
</protein>
<reference evidence="3 4" key="1">
    <citation type="journal article" date="1998" name="Science">
        <title>Genome sequence of the nematode C. elegans: a platform for investigating biology.</title>
        <authorList>
            <consortium name="The C. elegans sequencing consortium"/>
            <person name="Sulson J.E."/>
            <person name="Waterston R."/>
        </authorList>
    </citation>
    <scope>NUCLEOTIDE SEQUENCE [LARGE SCALE GENOMIC DNA]</scope>
    <source>
        <strain evidence="3 4">Bristol N2</strain>
    </source>
</reference>
<dbReference type="PhylomeDB" id="O16566"/>
<dbReference type="InterPro" id="IPR002083">
    <property type="entry name" value="MATH/TRAF_dom"/>
</dbReference>
<dbReference type="InterPro" id="IPR052664">
    <property type="entry name" value="BTB-MATH_domain_protein"/>
</dbReference>
<dbReference type="OMA" id="FINWNEM"/>
<dbReference type="InterPro" id="IPR011333">
    <property type="entry name" value="SKP1/BTB/POZ_sf"/>
</dbReference>
<feature type="domain" description="MATH" evidence="2">
    <location>
        <begin position="1"/>
        <end position="51"/>
    </location>
</feature>
<dbReference type="SMR" id="O16566"/>
<dbReference type="CTD" id="181826"/>
<dbReference type="Pfam" id="PF00651">
    <property type="entry name" value="BTB"/>
    <property type="match status" value="1"/>
</dbReference>
<dbReference type="Gene3D" id="2.60.210.10">
    <property type="entry name" value="Apoptosis, Tumor Necrosis Factor Receptor Associated Protein 2, Chain A"/>
    <property type="match status" value="1"/>
</dbReference>
<dbReference type="Bgee" id="WBGene00015014">
    <property type="expression patterns" value="Expressed in germ line (C elegans) and 3 other cell types or tissues"/>
</dbReference>
<dbReference type="UCSC" id="B0047.3">
    <property type="organism name" value="c. elegans"/>
</dbReference>
<dbReference type="PIR" id="T31950">
    <property type="entry name" value="T31950"/>
</dbReference>
<dbReference type="WormBase" id="B0047.3">
    <property type="protein sequence ID" value="CE07675"/>
    <property type="gene ID" value="WBGene00015014"/>
    <property type="gene designation" value="bath-24"/>
</dbReference>
<feature type="domain" description="BTB" evidence="1">
    <location>
        <begin position="75"/>
        <end position="134"/>
    </location>
</feature>
<accession>O16566</accession>
<dbReference type="PANTHER" id="PTHR22743">
    <property type="entry name" value="MEPRIN/TRAF-LIKE MATH FAMILY-C.ELEGANS"/>
    <property type="match status" value="1"/>
</dbReference>
<proteinExistence type="predicted"/>
<dbReference type="SUPFAM" id="SSF49599">
    <property type="entry name" value="TRAF domain-like"/>
    <property type="match status" value="1"/>
</dbReference>
<dbReference type="InterPro" id="IPR000210">
    <property type="entry name" value="BTB/POZ_dom"/>
</dbReference>
<dbReference type="KEGG" id="cel:CELE_B0047.3"/>
<dbReference type="CDD" id="cd18186">
    <property type="entry name" value="BTB_POZ_ZBTB_KLHL-like"/>
    <property type="match status" value="1"/>
</dbReference>
<dbReference type="CDD" id="cd00121">
    <property type="entry name" value="MATH"/>
    <property type="match status" value="1"/>
</dbReference>
<dbReference type="eggNOG" id="ENOG502R727">
    <property type="taxonomic scope" value="Eukaryota"/>
</dbReference>
<keyword evidence="4" id="KW-1185">Reference proteome</keyword>
<dbReference type="AlphaFoldDB" id="O16566"/>
<name>O16566_CAEEL</name>
<dbReference type="InParanoid" id="O16566"/>
<dbReference type="AGR" id="WB:WBGene00015014"/>
<evidence type="ECO:0000259" key="2">
    <source>
        <dbReference type="PROSITE" id="PS50144"/>
    </source>
</evidence>
<dbReference type="SMART" id="SM00225">
    <property type="entry name" value="BTB"/>
    <property type="match status" value="1"/>
</dbReference>
<evidence type="ECO:0000313" key="3">
    <source>
        <dbReference type="EMBL" id="CCD61269.1"/>
    </source>
</evidence>
<dbReference type="OrthoDB" id="409824at2759"/>
<dbReference type="PROSITE" id="PS50144">
    <property type="entry name" value="MATH"/>
    <property type="match status" value="1"/>
</dbReference>